<dbReference type="GO" id="GO:0016020">
    <property type="term" value="C:membrane"/>
    <property type="evidence" value="ECO:0007669"/>
    <property type="project" value="InterPro"/>
</dbReference>
<dbReference type="Gene3D" id="1.20.1280.290">
    <property type="match status" value="1"/>
</dbReference>
<dbReference type="Pfam" id="PF03083">
    <property type="entry name" value="MtN3_slv"/>
    <property type="match status" value="1"/>
</dbReference>
<name>A0A075G8U1_9ARCH</name>
<feature type="transmembrane region" description="Helical" evidence="1">
    <location>
        <begin position="65"/>
        <end position="84"/>
    </location>
</feature>
<accession>A0A075G8U1</accession>
<reference evidence="2" key="1">
    <citation type="journal article" date="2014" name="Genome Biol. Evol.">
        <title>Pangenome evidence for extensive interdomain horizontal transfer affecting lineage core and shell genes in uncultured planktonic thaumarchaeota and euryarchaeota.</title>
        <authorList>
            <person name="Deschamps P."/>
            <person name="Zivanovic Y."/>
            <person name="Moreira D."/>
            <person name="Rodriguez-Valera F."/>
            <person name="Lopez-Garcia P."/>
        </authorList>
    </citation>
    <scope>NUCLEOTIDE SEQUENCE</scope>
</reference>
<keyword evidence="1" id="KW-0472">Membrane</keyword>
<organism evidence="2">
    <name type="scientific">uncultured marine thaumarchaeote KM3_11_C04</name>
    <dbReference type="NCBI Taxonomy" id="1455990"/>
    <lineage>
        <taxon>Archaea</taxon>
        <taxon>Nitrososphaerota</taxon>
        <taxon>environmental samples</taxon>
    </lineage>
</organism>
<sequence length="97" mass="10727">MLELDDTMMGIIGILAGILILSGWVPQIAKGYKTKRLNDVSSYLMILIFVGATLWLIYGMALDDVYIMGVNLAAMFLTMTVLAMKLKYEKAAQTTSE</sequence>
<keyword evidence="1" id="KW-1133">Transmembrane helix</keyword>
<evidence type="ECO:0000313" key="2">
    <source>
        <dbReference type="EMBL" id="AIE99774.1"/>
    </source>
</evidence>
<dbReference type="EMBL" id="KF900572">
    <property type="protein sequence ID" value="AIE99774.1"/>
    <property type="molecule type" value="Genomic_DNA"/>
</dbReference>
<proteinExistence type="predicted"/>
<evidence type="ECO:0008006" key="3">
    <source>
        <dbReference type="Google" id="ProtNLM"/>
    </source>
</evidence>
<dbReference type="AlphaFoldDB" id="A0A075G8U1"/>
<feature type="transmembrane region" description="Helical" evidence="1">
    <location>
        <begin position="40"/>
        <end position="59"/>
    </location>
</feature>
<keyword evidence="1" id="KW-0812">Transmembrane</keyword>
<dbReference type="InterPro" id="IPR004316">
    <property type="entry name" value="SWEET_rpt"/>
</dbReference>
<protein>
    <recommendedName>
        <fullName evidence="3">MtN3 and saliva related transmembrane protein</fullName>
    </recommendedName>
</protein>
<feature type="transmembrane region" description="Helical" evidence="1">
    <location>
        <begin position="6"/>
        <end position="28"/>
    </location>
</feature>
<evidence type="ECO:0000256" key="1">
    <source>
        <dbReference type="SAM" id="Phobius"/>
    </source>
</evidence>